<dbReference type="RefSeq" id="WP_165271491.1">
    <property type="nucleotide sequence ID" value="NZ_JAALLS010000054.1"/>
</dbReference>
<proteinExistence type="predicted"/>
<feature type="transmembrane region" description="Helical" evidence="1">
    <location>
        <begin position="5"/>
        <end position="23"/>
    </location>
</feature>
<dbReference type="PANTHER" id="PTHR40078:SF1">
    <property type="entry name" value="INTEGRAL MEMBRANE PROTEIN"/>
    <property type="match status" value="1"/>
</dbReference>
<sequence length="214" mass="23372">MHAKYIFYVFGILILTLGISLTIQSNLGTSPFDALLVGLAKDIGLTVGSWEIIISSLLIGCDSLLKKDKPEILGLVTAFVTGVGIDIWLFLFHNTITPNVWFSQAICFGIGLIVIGLGTAMYLQTNFTPIPIDRLTLTIQELARTSLFFSRTFIYLVFLVLALALNGPIGIGTVLTVCFGGLILDWFMPLTKKLSNSFLARSVTTSKCDKDNTI</sequence>
<gene>
    <name evidence="2" type="ORF">G3569_18095</name>
</gene>
<dbReference type="EMBL" id="JAALLS010000054">
    <property type="protein sequence ID" value="NGP90271.1"/>
    <property type="molecule type" value="Genomic_DNA"/>
</dbReference>
<evidence type="ECO:0000256" key="1">
    <source>
        <dbReference type="SAM" id="Phobius"/>
    </source>
</evidence>
<keyword evidence="1" id="KW-1133">Transmembrane helix</keyword>
<accession>A0A6M1TE19</accession>
<dbReference type="PANTHER" id="PTHR40078">
    <property type="entry name" value="INTEGRAL MEMBRANE PROTEIN-RELATED"/>
    <property type="match status" value="1"/>
</dbReference>
<comment type="caution">
    <text evidence="2">The sequence shown here is derived from an EMBL/GenBank/DDBJ whole genome shotgun (WGS) entry which is preliminary data.</text>
</comment>
<dbReference type="Proteomes" id="UP000479132">
    <property type="component" value="Unassembled WGS sequence"/>
</dbReference>
<keyword evidence="3" id="KW-1185">Reference proteome</keyword>
<protein>
    <submittedName>
        <fullName evidence="2">YitT family protein</fullName>
    </submittedName>
</protein>
<keyword evidence="1" id="KW-0472">Membrane</keyword>
<name>A0A6M1TE19_9BACT</name>
<feature type="transmembrane region" description="Helical" evidence="1">
    <location>
        <begin position="72"/>
        <end position="91"/>
    </location>
</feature>
<feature type="transmembrane region" description="Helical" evidence="1">
    <location>
        <begin position="103"/>
        <end position="123"/>
    </location>
</feature>
<feature type="transmembrane region" description="Helical" evidence="1">
    <location>
        <begin position="43"/>
        <end position="65"/>
    </location>
</feature>
<dbReference type="InterPro" id="IPR038750">
    <property type="entry name" value="YczE/YyaS-like"/>
</dbReference>
<feature type="transmembrane region" description="Helical" evidence="1">
    <location>
        <begin position="169"/>
        <end position="188"/>
    </location>
</feature>
<dbReference type="Pfam" id="PF19700">
    <property type="entry name" value="DUF6198"/>
    <property type="match status" value="1"/>
</dbReference>
<evidence type="ECO:0000313" key="3">
    <source>
        <dbReference type="Proteomes" id="UP000479132"/>
    </source>
</evidence>
<reference evidence="2 3" key="1">
    <citation type="submission" date="2020-02" db="EMBL/GenBank/DDBJ databases">
        <title>Aliifodinibius halophilus 2W32, complete genome.</title>
        <authorList>
            <person name="Li Y."/>
            <person name="Wu S."/>
        </authorList>
    </citation>
    <scope>NUCLEOTIDE SEQUENCE [LARGE SCALE GENOMIC DNA]</scope>
    <source>
        <strain evidence="2 3">2W32</strain>
    </source>
</reference>
<organism evidence="2 3">
    <name type="scientific">Fodinibius halophilus</name>
    <dbReference type="NCBI Taxonomy" id="1736908"/>
    <lineage>
        <taxon>Bacteria</taxon>
        <taxon>Pseudomonadati</taxon>
        <taxon>Balneolota</taxon>
        <taxon>Balneolia</taxon>
        <taxon>Balneolales</taxon>
        <taxon>Balneolaceae</taxon>
        <taxon>Fodinibius</taxon>
    </lineage>
</organism>
<keyword evidence="1" id="KW-0812">Transmembrane</keyword>
<dbReference type="AlphaFoldDB" id="A0A6M1TE19"/>
<evidence type="ECO:0000313" key="2">
    <source>
        <dbReference type="EMBL" id="NGP90271.1"/>
    </source>
</evidence>